<proteinExistence type="predicted"/>
<dbReference type="EMBL" id="WTPW01002080">
    <property type="protein sequence ID" value="KAF0398422.1"/>
    <property type="molecule type" value="Genomic_DNA"/>
</dbReference>
<evidence type="ECO:0000313" key="1">
    <source>
        <dbReference type="EMBL" id="KAF0398422.1"/>
    </source>
</evidence>
<name>A0A8H3X3H4_GIGMA</name>
<dbReference type="OrthoDB" id="2399838at2759"/>
<reference evidence="1 2" key="1">
    <citation type="journal article" date="2019" name="Environ. Microbiol.">
        <title>At the nexus of three kingdoms: the genome of the mycorrhizal fungus Gigaspora margarita provides insights into plant, endobacterial and fungal interactions.</title>
        <authorList>
            <person name="Venice F."/>
            <person name="Ghignone S."/>
            <person name="Salvioli di Fossalunga A."/>
            <person name="Amselem J."/>
            <person name="Novero M."/>
            <person name="Xianan X."/>
            <person name="Sedzielewska Toro K."/>
            <person name="Morin E."/>
            <person name="Lipzen A."/>
            <person name="Grigoriev I.V."/>
            <person name="Henrissat B."/>
            <person name="Martin F.M."/>
            <person name="Bonfante P."/>
        </authorList>
    </citation>
    <scope>NUCLEOTIDE SEQUENCE [LARGE SCALE GENOMIC DNA]</scope>
    <source>
        <strain evidence="1 2">BEG34</strain>
    </source>
</reference>
<comment type="caution">
    <text evidence="1">The sequence shown here is derived from an EMBL/GenBank/DDBJ whole genome shotgun (WGS) entry which is preliminary data.</text>
</comment>
<sequence>MDANNLIEALYIYEGRPKRCLDSEVYLLVKIVLQNLEFSAFLDDLNIGKMNLQQQQQQIWKIDSSYSLVNYANIEKREIEKLQEELTAITTEWKDKDSQDIHSL</sequence>
<evidence type="ECO:0000313" key="2">
    <source>
        <dbReference type="Proteomes" id="UP000439903"/>
    </source>
</evidence>
<organism evidence="1 2">
    <name type="scientific">Gigaspora margarita</name>
    <dbReference type="NCBI Taxonomy" id="4874"/>
    <lineage>
        <taxon>Eukaryota</taxon>
        <taxon>Fungi</taxon>
        <taxon>Fungi incertae sedis</taxon>
        <taxon>Mucoromycota</taxon>
        <taxon>Glomeromycotina</taxon>
        <taxon>Glomeromycetes</taxon>
        <taxon>Diversisporales</taxon>
        <taxon>Gigasporaceae</taxon>
        <taxon>Gigaspora</taxon>
    </lineage>
</organism>
<dbReference type="AlphaFoldDB" id="A0A8H3X3H4"/>
<gene>
    <name evidence="1" type="ORF">F8M41_009825</name>
</gene>
<dbReference type="Proteomes" id="UP000439903">
    <property type="component" value="Unassembled WGS sequence"/>
</dbReference>
<keyword evidence="2" id="KW-1185">Reference proteome</keyword>
<accession>A0A8H3X3H4</accession>
<protein>
    <submittedName>
        <fullName evidence="1">Uncharacterized protein</fullName>
    </submittedName>
</protein>